<evidence type="ECO:0000313" key="5">
    <source>
        <dbReference type="Proteomes" id="UP000214666"/>
    </source>
</evidence>
<dbReference type="Gene3D" id="2.30.130.110">
    <property type="match status" value="1"/>
</dbReference>
<organism evidence="4 5">
    <name type="scientific">Paenibacillus kribbensis</name>
    <dbReference type="NCBI Taxonomy" id="172713"/>
    <lineage>
        <taxon>Bacteria</taxon>
        <taxon>Bacillati</taxon>
        <taxon>Bacillota</taxon>
        <taxon>Bacilli</taxon>
        <taxon>Bacillales</taxon>
        <taxon>Paenibacillaceae</taxon>
        <taxon>Paenibacillus</taxon>
    </lineage>
</organism>
<keyword evidence="5" id="KW-1185">Reference proteome</keyword>
<dbReference type="GO" id="GO:0016787">
    <property type="term" value="F:hydrolase activity"/>
    <property type="evidence" value="ECO:0007669"/>
    <property type="project" value="UniProtKB-KW"/>
</dbReference>
<feature type="domain" description="SAF" evidence="3">
    <location>
        <begin position="11"/>
        <end position="85"/>
    </location>
</feature>
<dbReference type="AlphaFoldDB" id="A0A222WPE9"/>
<evidence type="ECO:0000256" key="2">
    <source>
        <dbReference type="ARBA" id="ARBA00023239"/>
    </source>
</evidence>
<evidence type="ECO:0000259" key="3">
    <source>
        <dbReference type="SMART" id="SM00858"/>
    </source>
</evidence>
<sequence>MLEFIQIHDQDNVAVALRDYKRGETLMWGTQKDQRVELVDDVARGHKIALQNIPEGEHVLKYGYPIGHATQPIQAGQHVHTHNTKTNLTGVEEYTYNPKPAPLLYEQESRTFQGFRRKDGRVGIRNELWIVPTVGCVNGIAELILNRFKQEVGDISPFENALVLKHNYGCSQLGDDHAHTRTILMDAVKHANAGGVLVLGLGCENNEMKEFKEAIGEYDPERVKFLLSQEVSDEVEEGVRLLHEIFAAVQEDRREPVPLSELNIGLKCGGSDGLSGITANPLLGRLSDYMAAQGGTTVLTEVPEMFGAETILMERAADEQVFGKIVHLINDFKQYFLDYKQPVYENPSPGNKAGGITTLEDKSLGCTQKSGSSTVTDVIQYGERLKTKGLNLLSAPGNDLVASSALAAAGCQLVIFTTGRGTPFGSFVPTMKVSTNSPLYKSKPHWIDYNAGSLVEDVSMEDALRNFVDYIVDVASGTWVNNEKNNFRELAIFKNGVTL</sequence>
<comment type="similarity">
    <text evidence="1">Belongs to the UxaA family.</text>
</comment>
<dbReference type="Pfam" id="PF08666">
    <property type="entry name" value="SAF"/>
    <property type="match status" value="1"/>
</dbReference>
<dbReference type="OrthoDB" id="9804574at2"/>
<protein>
    <submittedName>
        <fullName evidence="4">Altronate hydrolase</fullName>
    </submittedName>
</protein>
<dbReference type="CDD" id="cd11613">
    <property type="entry name" value="SAF_AH_GD"/>
    <property type="match status" value="1"/>
</dbReference>
<dbReference type="InterPro" id="IPR013974">
    <property type="entry name" value="SAF"/>
</dbReference>
<dbReference type="InterPro" id="IPR044144">
    <property type="entry name" value="SAF_UxaA/GarD"/>
</dbReference>
<accession>A0A222WPE9</accession>
<keyword evidence="4" id="KW-0378">Hydrolase</keyword>
<dbReference type="EMBL" id="CP020028">
    <property type="protein sequence ID" value="ASR47814.1"/>
    <property type="molecule type" value="Genomic_DNA"/>
</dbReference>
<dbReference type="Pfam" id="PF04295">
    <property type="entry name" value="GD_AH_second"/>
    <property type="match status" value="1"/>
</dbReference>
<dbReference type="SMART" id="SM00858">
    <property type="entry name" value="SAF"/>
    <property type="match status" value="1"/>
</dbReference>
<dbReference type="InterPro" id="IPR048332">
    <property type="entry name" value="GD_AH_C"/>
</dbReference>
<reference evidence="4 5" key="1">
    <citation type="submission" date="2017-03" db="EMBL/GenBank/DDBJ databases">
        <title>Complete genome sequence of Paenibacillus Kribbensis producing bioflocculants.</title>
        <authorList>
            <person name="Lee H.-G."/>
            <person name="Oh H.-M."/>
        </authorList>
    </citation>
    <scope>NUCLEOTIDE SEQUENCE [LARGE SCALE GENOMIC DNA]</scope>
    <source>
        <strain evidence="4 5">AM49</strain>
    </source>
</reference>
<dbReference type="STRING" id="172713.GCA_001705305_01672"/>
<name>A0A222WPE9_9BACL</name>
<gene>
    <name evidence="4" type="ORF">B4V02_14560</name>
</gene>
<evidence type="ECO:0000256" key="1">
    <source>
        <dbReference type="ARBA" id="ARBA00010986"/>
    </source>
</evidence>
<dbReference type="InterPro" id="IPR052172">
    <property type="entry name" value="UxaA_altronate/galactarate_dh"/>
</dbReference>
<dbReference type="PANTHER" id="PTHR30536:SF5">
    <property type="entry name" value="ALTRONATE DEHYDRATASE"/>
    <property type="match status" value="1"/>
</dbReference>
<dbReference type="PANTHER" id="PTHR30536">
    <property type="entry name" value="ALTRONATE/GALACTARATE DEHYDRATASE"/>
    <property type="match status" value="1"/>
</dbReference>
<dbReference type="InterPro" id="IPR007392">
    <property type="entry name" value="GD_AH_second"/>
</dbReference>
<proteinExistence type="inferred from homology"/>
<evidence type="ECO:0000313" key="4">
    <source>
        <dbReference type="EMBL" id="ASR47814.1"/>
    </source>
</evidence>
<dbReference type="RefSeq" id="WP_094155363.1">
    <property type="nucleotide sequence ID" value="NZ_CP020028.1"/>
</dbReference>
<dbReference type="GO" id="GO:0019698">
    <property type="term" value="P:D-galacturonate catabolic process"/>
    <property type="evidence" value="ECO:0007669"/>
    <property type="project" value="TreeGrafter"/>
</dbReference>
<keyword evidence="2" id="KW-0456">Lyase</keyword>
<dbReference type="KEGG" id="pkb:B4V02_14560"/>
<dbReference type="Proteomes" id="UP000214666">
    <property type="component" value="Chromosome"/>
</dbReference>
<dbReference type="Pfam" id="PF20629">
    <property type="entry name" value="GD_AH_C"/>
    <property type="match status" value="1"/>
</dbReference>
<dbReference type="GO" id="GO:0016829">
    <property type="term" value="F:lyase activity"/>
    <property type="evidence" value="ECO:0007669"/>
    <property type="project" value="UniProtKB-KW"/>
</dbReference>